<evidence type="ECO:0000313" key="2">
    <source>
        <dbReference type="Proteomes" id="UP000001975"/>
    </source>
</evidence>
<evidence type="ECO:0000313" key="1">
    <source>
        <dbReference type="EMBL" id="CAJ53382.1"/>
    </source>
</evidence>
<dbReference type="AlphaFoldDB" id="Q18F76"/>
<accession>Q18F76</accession>
<name>Q18F76_HALWD</name>
<dbReference type="HOGENOM" id="CLU_1656844_0_0_2"/>
<reference evidence="1 2" key="1">
    <citation type="journal article" date="2006" name="BMC Genomics">
        <title>The genome of the square archaeon Haloquadratum walsbyi: life at the limits of water activity.</title>
        <authorList>
            <person name="Bolhuis H.H."/>
            <person name="Palm P.P."/>
            <person name="Wende A.W."/>
            <person name="Falb M.M."/>
            <person name="Rampp M.M."/>
            <person name="Rodriguez-Valera F.F."/>
            <person name="Pfeiffer F.F."/>
            <person name="Oesterhelt D.D."/>
        </authorList>
    </citation>
    <scope>NUCLEOTIDE SEQUENCE [LARGE SCALE GENOMIC DNA]</scope>
    <source>
        <strain evidence="2">DSM 16790 / HBSQ001</strain>
    </source>
</reference>
<gene>
    <name evidence="1" type="ordered locus">HQ_3285A</name>
</gene>
<protein>
    <submittedName>
        <fullName evidence="1">Uncharacterized protein</fullName>
    </submittedName>
</protein>
<dbReference type="KEGG" id="hwa:HQ_3285A"/>
<keyword evidence="2" id="KW-1185">Reference proteome</keyword>
<dbReference type="EMBL" id="AM180088">
    <property type="protein sequence ID" value="CAJ53382.1"/>
    <property type="molecule type" value="Genomic_DNA"/>
</dbReference>
<dbReference type="Proteomes" id="UP000001975">
    <property type="component" value="Chromosome"/>
</dbReference>
<dbReference type="RefSeq" id="WP_011572487.1">
    <property type="nucleotide sequence ID" value="NC_008212.1"/>
</dbReference>
<sequence>MGDPNWNHAGISEVSEGESRSVQIPDLLRSRGILSTGRPVYWSYENVVGVAVVSDSKLEDDEYVSVGYRGLQDASNGYSCTVPARFFGDFKGRGDPEVSKPVPDNARFEPGERVHFMFTDAMAESDPSSCYVLTDDQFDKRFNDSDRWDGKLDEVPQLI</sequence>
<organism evidence="1 2">
    <name type="scientific">Haloquadratum walsbyi (strain DSM 16790 / HBSQ001)</name>
    <dbReference type="NCBI Taxonomy" id="362976"/>
    <lineage>
        <taxon>Archaea</taxon>
        <taxon>Methanobacteriati</taxon>
        <taxon>Methanobacteriota</taxon>
        <taxon>Stenosarchaea group</taxon>
        <taxon>Halobacteria</taxon>
        <taxon>Halobacteriales</taxon>
        <taxon>Haloferacaceae</taxon>
        <taxon>Haloquadratum</taxon>
    </lineage>
</organism>
<dbReference type="GeneID" id="4193384"/>
<dbReference type="eggNOG" id="ENOG502N5EG">
    <property type="taxonomic scope" value="Archaea"/>
</dbReference>
<proteinExistence type="predicted"/>